<dbReference type="Proteomes" id="UP000262917">
    <property type="component" value="Unassembled WGS sequence"/>
</dbReference>
<feature type="domain" description="ABC-type transport auxiliary lipoprotein component" evidence="2">
    <location>
        <begin position="42"/>
        <end position="202"/>
    </location>
</feature>
<dbReference type="InterPro" id="IPR005586">
    <property type="entry name" value="ABC_trans_aux"/>
</dbReference>
<comment type="caution">
    <text evidence="3">The sequence shown here is derived from an EMBL/GenBank/DDBJ whole genome shotgun (WGS) entry which is preliminary data.</text>
</comment>
<proteinExistence type="predicted"/>
<reference evidence="3 4" key="1">
    <citation type="submission" date="2018-08" db="EMBL/GenBank/DDBJ databases">
        <title>Lysobacter weifangensis sp. nov., a new member of the family 'Xanthomonadaceae', isolated from soil in a farmland.</title>
        <authorList>
            <person name="Zhao H."/>
        </authorList>
    </citation>
    <scope>NUCLEOTIDE SEQUENCE [LARGE SCALE GENOMIC DNA]</scope>
    <source>
        <strain evidence="3 4">WF-2</strain>
    </source>
</reference>
<keyword evidence="1" id="KW-0732">Signal</keyword>
<evidence type="ECO:0000313" key="3">
    <source>
        <dbReference type="EMBL" id="RFP60543.1"/>
    </source>
</evidence>
<keyword evidence="4" id="KW-1185">Reference proteome</keyword>
<feature type="signal peptide" evidence="1">
    <location>
        <begin position="1"/>
        <end position="31"/>
    </location>
</feature>
<dbReference type="AlphaFoldDB" id="A0A372DLV2"/>
<dbReference type="SUPFAM" id="SSF159594">
    <property type="entry name" value="XCC0632-like"/>
    <property type="match status" value="1"/>
</dbReference>
<evidence type="ECO:0000259" key="2">
    <source>
        <dbReference type="Pfam" id="PF03886"/>
    </source>
</evidence>
<accession>A0A372DLV2</accession>
<dbReference type="Pfam" id="PF03886">
    <property type="entry name" value="ABC_trans_aux"/>
    <property type="match status" value="1"/>
</dbReference>
<feature type="chain" id="PRO_5016779707" evidence="1">
    <location>
        <begin position="32"/>
        <end position="223"/>
    </location>
</feature>
<organism evidence="3 4">
    <name type="scientific">Cognatiluteimonas weifangensis</name>
    <dbReference type="NCBI Taxonomy" id="2303539"/>
    <lineage>
        <taxon>Bacteria</taxon>
        <taxon>Pseudomonadati</taxon>
        <taxon>Pseudomonadota</taxon>
        <taxon>Gammaproteobacteria</taxon>
        <taxon>Lysobacterales</taxon>
        <taxon>Lysobacteraceae</taxon>
        <taxon>Cognatiluteimonas</taxon>
    </lineage>
</organism>
<evidence type="ECO:0000313" key="4">
    <source>
        <dbReference type="Proteomes" id="UP000262917"/>
    </source>
</evidence>
<dbReference type="PROSITE" id="PS51257">
    <property type="entry name" value="PROKAR_LIPOPROTEIN"/>
    <property type="match status" value="1"/>
</dbReference>
<evidence type="ECO:0000256" key="1">
    <source>
        <dbReference type="SAM" id="SignalP"/>
    </source>
</evidence>
<dbReference type="EMBL" id="QVPD01000006">
    <property type="protein sequence ID" value="RFP60543.1"/>
    <property type="molecule type" value="Genomic_DNA"/>
</dbReference>
<dbReference type="OrthoDB" id="5795476at2"/>
<protein>
    <submittedName>
        <fullName evidence="3">ABC transporter</fullName>
    </submittedName>
</protein>
<gene>
    <name evidence="3" type="ORF">D0Y53_07540</name>
</gene>
<dbReference type="Gene3D" id="3.40.50.10610">
    <property type="entry name" value="ABC-type transport auxiliary lipoprotein component"/>
    <property type="match status" value="1"/>
</dbReference>
<name>A0A372DLV2_9GAMM</name>
<sequence length="223" mass="23757">MKSRIGIPPSRWATRAATLAVAALLAGCALVGGNRAPTTIYAPDPRVPADADWPQVAWQLTIARPEAARMLDSTRIVVRPTPGELQVYKGAAWARPPGEQLQDTLLHTLQDSQRIRAVARQGSGLAADYRLELELRRYEADYAGNPVPVATIEVAARLLDTGDRQVVATRTFLQAVPAAGTDTARVAQAFGQALAAIGHDLAGWTLASGQAHARRHPQPSAAP</sequence>